<accession>A0AAE0JVK3</accession>
<feature type="compositionally biased region" description="Polar residues" evidence="1">
    <location>
        <begin position="168"/>
        <end position="177"/>
    </location>
</feature>
<evidence type="ECO:0000313" key="2">
    <source>
        <dbReference type="EMBL" id="KAK3364802.1"/>
    </source>
</evidence>
<feature type="compositionally biased region" description="Low complexity" evidence="1">
    <location>
        <begin position="118"/>
        <end position="163"/>
    </location>
</feature>
<protein>
    <submittedName>
        <fullName evidence="2">Uncharacterized protein</fullName>
    </submittedName>
</protein>
<dbReference type="AlphaFoldDB" id="A0AAE0JVK3"/>
<reference evidence="2" key="1">
    <citation type="journal article" date="2023" name="Mol. Phylogenet. Evol.">
        <title>Genome-scale phylogeny and comparative genomics of the fungal order Sordariales.</title>
        <authorList>
            <person name="Hensen N."/>
            <person name="Bonometti L."/>
            <person name="Westerberg I."/>
            <person name="Brannstrom I.O."/>
            <person name="Guillou S."/>
            <person name="Cros-Aarteil S."/>
            <person name="Calhoun S."/>
            <person name="Haridas S."/>
            <person name="Kuo A."/>
            <person name="Mondo S."/>
            <person name="Pangilinan J."/>
            <person name="Riley R."/>
            <person name="LaButti K."/>
            <person name="Andreopoulos B."/>
            <person name="Lipzen A."/>
            <person name="Chen C."/>
            <person name="Yan M."/>
            <person name="Daum C."/>
            <person name="Ng V."/>
            <person name="Clum A."/>
            <person name="Steindorff A."/>
            <person name="Ohm R.A."/>
            <person name="Martin F."/>
            <person name="Silar P."/>
            <person name="Natvig D.O."/>
            <person name="Lalanne C."/>
            <person name="Gautier V."/>
            <person name="Ament-Velasquez S.L."/>
            <person name="Kruys A."/>
            <person name="Hutchinson M.I."/>
            <person name="Powell A.J."/>
            <person name="Barry K."/>
            <person name="Miller A.N."/>
            <person name="Grigoriev I.V."/>
            <person name="Debuchy R."/>
            <person name="Gladieux P."/>
            <person name="Hiltunen Thoren M."/>
            <person name="Johannesson H."/>
        </authorList>
    </citation>
    <scope>NUCLEOTIDE SEQUENCE</scope>
    <source>
        <strain evidence="2">CBS 958.72</strain>
    </source>
</reference>
<sequence>MAIATGALVTGLNIDPNQVTQAREFNVERSLRNDLGGLFREMHRIQPEHVALMRRVKPLIGAIGTPTPRSLVKALEDAGFVRQPPPPPPPPPPSVPSRAAWLSRRTRPNWLSDRGSRPSSSSSSSSNSSTTPTSSNSSTTPTSSNSSTTPTSSNSSTTPTSSSRRLGRNNSAPHRRL</sequence>
<organism evidence="2 3">
    <name type="scientific">Lasiosphaeria ovina</name>
    <dbReference type="NCBI Taxonomy" id="92902"/>
    <lineage>
        <taxon>Eukaryota</taxon>
        <taxon>Fungi</taxon>
        <taxon>Dikarya</taxon>
        <taxon>Ascomycota</taxon>
        <taxon>Pezizomycotina</taxon>
        <taxon>Sordariomycetes</taxon>
        <taxon>Sordariomycetidae</taxon>
        <taxon>Sordariales</taxon>
        <taxon>Lasiosphaeriaceae</taxon>
        <taxon>Lasiosphaeria</taxon>
    </lineage>
</organism>
<dbReference type="EMBL" id="JAULSN010000009">
    <property type="protein sequence ID" value="KAK3364802.1"/>
    <property type="molecule type" value="Genomic_DNA"/>
</dbReference>
<keyword evidence="3" id="KW-1185">Reference proteome</keyword>
<proteinExistence type="predicted"/>
<evidence type="ECO:0000256" key="1">
    <source>
        <dbReference type="SAM" id="MobiDB-lite"/>
    </source>
</evidence>
<evidence type="ECO:0000313" key="3">
    <source>
        <dbReference type="Proteomes" id="UP001287356"/>
    </source>
</evidence>
<comment type="caution">
    <text evidence="2">The sequence shown here is derived from an EMBL/GenBank/DDBJ whole genome shotgun (WGS) entry which is preliminary data.</text>
</comment>
<feature type="compositionally biased region" description="Pro residues" evidence="1">
    <location>
        <begin position="83"/>
        <end position="95"/>
    </location>
</feature>
<dbReference type="Proteomes" id="UP001287356">
    <property type="component" value="Unassembled WGS sequence"/>
</dbReference>
<name>A0AAE0JVK3_9PEZI</name>
<gene>
    <name evidence="2" type="ORF">B0T24DRAFT_712071</name>
</gene>
<reference evidence="2" key="2">
    <citation type="submission" date="2023-06" db="EMBL/GenBank/DDBJ databases">
        <authorList>
            <consortium name="Lawrence Berkeley National Laboratory"/>
            <person name="Haridas S."/>
            <person name="Hensen N."/>
            <person name="Bonometti L."/>
            <person name="Westerberg I."/>
            <person name="Brannstrom I.O."/>
            <person name="Guillou S."/>
            <person name="Cros-Aarteil S."/>
            <person name="Calhoun S."/>
            <person name="Kuo A."/>
            <person name="Mondo S."/>
            <person name="Pangilinan J."/>
            <person name="Riley R."/>
            <person name="Labutti K."/>
            <person name="Andreopoulos B."/>
            <person name="Lipzen A."/>
            <person name="Chen C."/>
            <person name="Yanf M."/>
            <person name="Daum C."/>
            <person name="Ng V."/>
            <person name="Clum A."/>
            <person name="Steindorff A."/>
            <person name="Ohm R."/>
            <person name="Martin F."/>
            <person name="Silar P."/>
            <person name="Natvig D."/>
            <person name="Lalanne C."/>
            <person name="Gautier V."/>
            <person name="Ament-Velasquez S.L."/>
            <person name="Kruys A."/>
            <person name="Hutchinson M.I."/>
            <person name="Powell A.J."/>
            <person name="Barry K."/>
            <person name="Miller A.N."/>
            <person name="Grigoriev I.V."/>
            <person name="Debuchy R."/>
            <person name="Gladieux P."/>
            <person name="Thoren M.H."/>
            <person name="Johannesson H."/>
        </authorList>
    </citation>
    <scope>NUCLEOTIDE SEQUENCE</scope>
    <source>
        <strain evidence="2">CBS 958.72</strain>
    </source>
</reference>
<feature type="region of interest" description="Disordered" evidence="1">
    <location>
        <begin position="75"/>
        <end position="177"/>
    </location>
</feature>